<dbReference type="Gene3D" id="3.30.450.20">
    <property type="entry name" value="PAS domain"/>
    <property type="match status" value="1"/>
</dbReference>
<evidence type="ECO:0000313" key="7">
    <source>
        <dbReference type="EMBL" id="GEN80464.1"/>
    </source>
</evidence>
<evidence type="ECO:0000256" key="2">
    <source>
        <dbReference type="ARBA" id="ARBA00023125"/>
    </source>
</evidence>
<evidence type="ECO:0000256" key="1">
    <source>
        <dbReference type="ARBA" id="ARBA00023015"/>
    </source>
</evidence>
<protein>
    <recommendedName>
        <fullName evidence="9">PAC domain-containing protein</fullName>
    </recommendedName>
</protein>
<dbReference type="Pfam" id="PF13377">
    <property type="entry name" value="Peripla_BP_3"/>
    <property type="match status" value="1"/>
</dbReference>
<keyword evidence="1" id="KW-0805">Transcription regulation</keyword>
<keyword evidence="8" id="KW-1185">Reference proteome</keyword>
<dbReference type="SUPFAM" id="SSF55785">
    <property type="entry name" value="PYP-like sensor domain (PAS domain)"/>
    <property type="match status" value="1"/>
</dbReference>
<dbReference type="SMART" id="SM00091">
    <property type="entry name" value="PAS"/>
    <property type="match status" value="1"/>
</dbReference>
<evidence type="ECO:0000313" key="8">
    <source>
        <dbReference type="Proteomes" id="UP000321484"/>
    </source>
</evidence>
<dbReference type="Gene3D" id="3.40.50.2300">
    <property type="match status" value="2"/>
</dbReference>
<dbReference type="PROSITE" id="PS50113">
    <property type="entry name" value="PAC"/>
    <property type="match status" value="1"/>
</dbReference>
<dbReference type="InterPro" id="IPR013655">
    <property type="entry name" value="PAS_fold_3"/>
</dbReference>
<dbReference type="InterPro" id="IPR028082">
    <property type="entry name" value="Peripla_BP_I"/>
</dbReference>
<dbReference type="OrthoDB" id="8864477at2"/>
<gene>
    <name evidence="7" type="ORF">AFE02nite_21980</name>
</gene>
<feature type="domain" description="PAC" evidence="6">
    <location>
        <begin position="678"/>
        <end position="730"/>
    </location>
</feature>
<dbReference type="NCBIfam" id="TIGR00229">
    <property type="entry name" value="sensory_box"/>
    <property type="match status" value="1"/>
</dbReference>
<dbReference type="PROSITE" id="PS50112">
    <property type="entry name" value="PAS"/>
    <property type="match status" value="1"/>
</dbReference>
<evidence type="ECO:0000256" key="3">
    <source>
        <dbReference type="ARBA" id="ARBA00023163"/>
    </source>
</evidence>
<evidence type="ECO:0008006" key="9">
    <source>
        <dbReference type="Google" id="ProtNLM"/>
    </source>
</evidence>
<dbReference type="GO" id="GO:0000976">
    <property type="term" value="F:transcription cis-regulatory region binding"/>
    <property type="evidence" value="ECO:0007669"/>
    <property type="project" value="TreeGrafter"/>
</dbReference>
<dbReference type="InterPro" id="IPR000014">
    <property type="entry name" value="PAS"/>
</dbReference>
<keyword evidence="4" id="KW-0175">Coiled coil</keyword>
<dbReference type="PANTHER" id="PTHR30146">
    <property type="entry name" value="LACI-RELATED TRANSCRIPTIONAL REPRESSOR"/>
    <property type="match status" value="1"/>
</dbReference>
<keyword evidence="2" id="KW-0238">DNA-binding</keyword>
<dbReference type="RefSeq" id="WP_146819639.1">
    <property type="nucleotide sequence ID" value="NZ_BJYK01000007.1"/>
</dbReference>
<dbReference type="GO" id="GO:0003700">
    <property type="term" value="F:DNA-binding transcription factor activity"/>
    <property type="evidence" value="ECO:0007669"/>
    <property type="project" value="TreeGrafter"/>
</dbReference>
<sequence>MGTARSGAGSGGVGRTIGVVSPLVGGFYFGAIIAGVTRAAARAGMRVVAVQTFPTRLARERHQPRPVPAEPGALAVMDAVVVITDALAPERLHDLLAESRPVVLVGTDDPGLDVPVLRPDNHGGARAAVDHLVAHGHRRIGFVGDLEQRDIRERHEGWLAALTAHGITPEDDWFHPAPGNTVPAGSDAAEAAVRAGSPTTAVLAATDLAAIGFLRGLQRAGTVLPRDLAVVGFDHTEGGARVTPRLTTVDPHHDRVGELAVAHVLAQLRGEPAPTRHVPATLVALESCGCARADTTGDVPADEPGTPAAEDLRRVAASAFAGPVTSRRVRGTQTLDTAWAETVLAVLDSAAERGTPPSSATLRRLRDLTAAMEPYPETLEQCVVAVRGLEEEVAALLPAGPRAVAHRRAVTDVLLALAQGCQRPPAAREAAMERTIAEQYEVDVDLATARGNVRCLTWLPGSGRTNACLGLWTGRPTPSGSREIEVAGAVARSGTLARSVGRRMAAAQFPPTPLLRAEPVDGATLVFVVPVSSGERDWGLLAVTGRLDPRMLHSRERHQHWGALLALALDEEERLADLQGRLGELEQAAAENLALTAERDAADERHRLWLTALRHAVWDWDVTRGVVHWSPRCAELFGIAPDELTDSPNEWLDRAHPEDRIALSALLAAQLGGANEPMRLEHRVRQPSGAYRWLLCEAVTVMDGAGVPARLLGALVDVTERKESELAMVSGVLREAGTGLPNRASVLDRLGTMLGRAHRGQADAAIAVLHAISGVPGRRDTDAAAGGPTATDAAPALAERLEAGSGQGDVVGHLDARTVVCALVDHPDASGAARLAAALDELPGQQRRLFAVGVVPSVLPFDDPADAVRAAEAVAAREAPGLAR</sequence>
<proteinExistence type="predicted"/>
<dbReference type="InterPro" id="IPR046335">
    <property type="entry name" value="LacI/GalR-like_sensor"/>
</dbReference>
<dbReference type="SUPFAM" id="SSF53822">
    <property type="entry name" value="Periplasmic binding protein-like I"/>
    <property type="match status" value="1"/>
</dbReference>
<name>A0A511YZ57_9CELL</name>
<organism evidence="7 8">
    <name type="scientific">Actinotalea fermentans</name>
    <dbReference type="NCBI Taxonomy" id="43671"/>
    <lineage>
        <taxon>Bacteria</taxon>
        <taxon>Bacillati</taxon>
        <taxon>Actinomycetota</taxon>
        <taxon>Actinomycetes</taxon>
        <taxon>Micrococcales</taxon>
        <taxon>Cellulomonadaceae</taxon>
        <taxon>Actinotalea</taxon>
    </lineage>
</organism>
<feature type="domain" description="PAS" evidence="5">
    <location>
        <begin position="602"/>
        <end position="674"/>
    </location>
</feature>
<dbReference type="EMBL" id="BJYK01000007">
    <property type="protein sequence ID" value="GEN80464.1"/>
    <property type="molecule type" value="Genomic_DNA"/>
</dbReference>
<dbReference type="CDD" id="cd00130">
    <property type="entry name" value="PAS"/>
    <property type="match status" value="1"/>
</dbReference>
<evidence type="ECO:0000259" key="6">
    <source>
        <dbReference type="PROSITE" id="PS50113"/>
    </source>
</evidence>
<feature type="coiled-coil region" evidence="4">
    <location>
        <begin position="568"/>
        <end position="605"/>
    </location>
</feature>
<dbReference type="InterPro" id="IPR001610">
    <property type="entry name" value="PAC"/>
</dbReference>
<dbReference type="AlphaFoldDB" id="A0A511YZ57"/>
<comment type="caution">
    <text evidence="7">The sequence shown here is derived from an EMBL/GenBank/DDBJ whole genome shotgun (WGS) entry which is preliminary data.</text>
</comment>
<dbReference type="InterPro" id="IPR035965">
    <property type="entry name" value="PAS-like_dom_sf"/>
</dbReference>
<accession>A0A511YZ57</accession>
<dbReference type="InterPro" id="IPR000700">
    <property type="entry name" value="PAS-assoc_C"/>
</dbReference>
<reference evidence="7 8" key="1">
    <citation type="submission" date="2019-07" db="EMBL/GenBank/DDBJ databases">
        <title>Whole genome shotgun sequence of Actinotalea fermentans NBRC 105374.</title>
        <authorList>
            <person name="Hosoyama A."/>
            <person name="Uohara A."/>
            <person name="Ohji S."/>
            <person name="Ichikawa N."/>
        </authorList>
    </citation>
    <scope>NUCLEOTIDE SEQUENCE [LARGE SCALE GENOMIC DNA]</scope>
    <source>
        <strain evidence="7 8">NBRC 105374</strain>
    </source>
</reference>
<keyword evidence="3" id="KW-0804">Transcription</keyword>
<dbReference type="PANTHER" id="PTHR30146:SF109">
    <property type="entry name" value="HTH-TYPE TRANSCRIPTIONAL REGULATOR GALS"/>
    <property type="match status" value="1"/>
</dbReference>
<evidence type="ECO:0000259" key="5">
    <source>
        <dbReference type="PROSITE" id="PS50112"/>
    </source>
</evidence>
<dbReference type="CDD" id="cd06267">
    <property type="entry name" value="PBP1_LacI_sugar_binding-like"/>
    <property type="match status" value="1"/>
</dbReference>
<evidence type="ECO:0000256" key="4">
    <source>
        <dbReference type="SAM" id="Coils"/>
    </source>
</evidence>
<dbReference type="Proteomes" id="UP000321484">
    <property type="component" value="Unassembled WGS sequence"/>
</dbReference>
<dbReference type="SMART" id="SM00086">
    <property type="entry name" value="PAC"/>
    <property type="match status" value="1"/>
</dbReference>
<dbReference type="Pfam" id="PF08447">
    <property type="entry name" value="PAS_3"/>
    <property type="match status" value="1"/>
</dbReference>